<evidence type="ECO:0000313" key="2">
    <source>
        <dbReference type="Proteomes" id="UP000054166"/>
    </source>
</evidence>
<reference evidence="2" key="2">
    <citation type="submission" date="2015-01" db="EMBL/GenBank/DDBJ databases">
        <title>Evolutionary Origins and Diversification of the Mycorrhizal Mutualists.</title>
        <authorList>
            <consortium name="DOE Joint Genome Institute"/>
            <consortium name="Mycorrhizal Genomics Consortium"/>
            <person name="Kohler A."/>
            <person name="Kuo A."/>
            <person name="Nagy L.G."/>
            <person name="Floudas D."/>
            <person name="Copeland A."/>
            <person name="Barry K.W."/>
            <person name="Cichocki N."/>
            <person name="Veneault-Fourrey C."/>
            <person name="LaButti K."/>
            <person name="Lindquist E.A."/>
            <person name="Lipzen A."/>
            <person name="Lundell T."/>
            <person name="Morin E."/>
            <person name="Murat C."/>
            <person name="Riley R."/>
            <person name="Ohm R."/>
            <person name="Sun H."/>
            <person name="Tunlid A."/>
            <person name="Henrissat B."/>
            <person name="Grigoriev I.V."/>
            <person name="Hibbett D.S."/>
            <person name="Martin F."/>
        </authorList>
    </citation>
    <scope>NUCLEOTIDE SEQUENCE [LARGE SCALE GENOMIC DNA]</scope>
    <source>
        <strain evidence="2">F 1598</strain>
    </source>
</reference>
<sequence length="332" mass="37790">MIPIVSHLRERGAITTFQCIKNHGPDHNRAGAEHLATLSTEKQPDNLNLQPKKSFHLTGAQLSHVSQALVYKGICELSKAQQRLATTINLDITRHAVQSMTGSLSTDATIWHSIQNKDITRIVRVFLWKILHNTHKCGDYWLNIPTFEHRASCHNCQVPDSMNHILTECNAPGQKEVWSLAKTLWLKKHDFWPSIVNTGSIVGCGLGKFKSAKGQHKPGANRLYRILLSESAYLIWKIRCERLLVRSNEEQWHSPKEIQNRWLHAMNKRLQFDCAMTNRRFEKKALADDVVLQTWSGTLHNEHSLPDNWIQESGVLAGIGSLEPLRTSFDPP</sequence>
<dbReference type="InParanoid" id="A0A0C3EW52"/>
<dbReference type="EMBL" id="KN833169">
    <property type="protein sequence ID" value="KIM72046.1"/>
    <property type="molecule type" value="Genomic_DNA"/>
</dbReference>
<evidence type="ECO:0000313" key="1">
    <source>
        <dbReference type="EMBL" id="KIM72046.1"/>
    </source>
</evidence>
<dbReference type="HOGENOM" id="CLU_044484_0_0_1"/>
<accession>A0A0C3EW52</accession>
<dbReference type="AlphaFoldDB" id="A0A0C3EW52"/>
<evidence type="ECO:0008006" key="3">
    <source>
        <dbReference type="Google" id="ProtNLM"/>
    </source>
</evidence>
<dbReference type="OrthoDB" id="3253907at2759"/>
<protein>
    <recommendedName>
        <fullName evidence="3">Reverse transcriptase zinc-binding domain-containing protein</fullName>
    </recommendedName>
</protein>
<name>A0A0C3EW52_PILCF</name>
<keyword evidence="2" id="KW-1185">Reference proteome</keyword>
<proteinExistence type="predicted"/>
<organism evidence="1 2">
    <name type="scientific">Piloderma croceum (strain F 1598)</name>
    <dbReference type="NCBI Taxonomy" id="765440"/>
    <lineage>
        <taxon>Eukaryota</taxon>
        <taxon>Fungi</taxon>
        <taxon>Dikarya</taxon>
        <taxon>Basidiomycota</taxon>
        <taxon>Agaricomycotina</taxon>
        <taxon>Agaricomycetes</taxon>
        <taxon>Agaricomycetidae</taxon>
        <taxon>Atheliales</taxon>
        <taxon>Atheliaceae</taxon>
        <taxon>Piloderma</taxon>
    </lineage>
</organism>
<gene>
    <name evidence="1" type="ORF">PILCRDRAFT_82226</name>
</gene>
<reference evidence="1 2" key="1">
    <citation type="submission" date="2014-04" db="EMBL/GenBank/DDBJ databases">
        <authorList>
            <consortium name="DOE Joint Genome Institute"/>
            <person name="Kuo A."/>
            <person name="Tarkka M."/>
            <person name="Buscot F."/>
            <person name="Kohler A."/>
            <person name="Nagy L.G."/>
            <person name="Floudas D."/>
            <person name="Copeland A."/>
            <person name="Barry K.W."/>
            <person name="Cichocki N."/>
            <person name="Veneault-Fourrey C."/>
            <person name="LaButti K."/>
            <person name="Lindquist E.A."/>
            <person name="Lipzen A."/>
            <person name="Lundell T."/>
            <person name="Morin E."/>
            <person name="Murat C."/>
            <person name="Sun H."/>
            <person name="Tunlid A."/>
            <person name="Henrissat B."/>
            <person name="Grigoriev I.V."/>
            <person name="Hibbett D.S."/>
            <person name="Martin F."/>
            <person name="Nordberg H.P."/>
            <person name="Cantor M.N."/>
            <person name="Hua S.X."/>
        </authorList>
    </citation>
    <scope>NUCLEOTIDE SEQUENCE [LARGE SCALE GENOMIC DNA]</scope>
    <source>
        <strain evidence="1 2">F 1598</strain>
    </source>
</reference>
<dbReference type="Proteomes" id="UP000054166">
    <property type="component" value="Unassembled WGS sequence"/>
</dbReference>